<dbReference type="Proteomes" id="UP001626550">
    <property type="component" value="Unassembled WGS sequence"/>
</dbReference>
<reference evidence="1 2" key="1">
    <citation type="submission" date="2024-11" db="EMBL/GenBank/DDBJ databases">
        <title>Adaptive evolution of stress response genes in parasites aligns with host niche diversity.</title>
        <authorList>
            <person name="Hahn C."/>
            <person name="Resl P."/>
        </authorList>
    </citation>
    <scope>NUCLEOTIDE SEQUENCE [LARGE SCALE GENOMIC DNA]</scope>
    <source>
        <strain evidence="1">EGGRZ-B1_66</strain>
        <tissue evidence="1">Body</tissue>
    </source>
</reference>
<accession>A0ABD2PJA2</accession>
<evidence type="ECO:0000313" key="1">
    <source>
        <dbReference type="EMBL" id="KAL3307538.1"/>
    </source>
</evidence>
<protein>
    <submittedName>
        <fullName evidence="1">Uncharacterized protein</fullName>
    </submittedName>
</protein>
<organism evidence="1 2">
    <name type="scientific">Cichlidogyrus casuarinus</name>
    <dbReference type="NCBI Taxonomy" id="1844966"/>
    <lineage>
        <taxon>Eukaryota</taxon>
        <taxon>Metazoa</taxon>
        <taxon>Spiralia</taxon>
        <taxon>Lophotrochozoa</taxon>
        <taxon>Platyhelminthes</taxon>
        <taxon>Monogenea</taxon>
        <taxon>Monopisthocotylea</taxon>
        <taxon>Dactylogyridea</taxon>
        <taxon>Ancyrocephalidae</taxon>
        <taxon>Cichlidogyrus</taxon>
    </lineage>
</organism>
<name>A0ABD2PJA2_9PLAT</name>
<proteinExistence type="predicted"/>
<keyword evidence="2" id="KW-1185">Reference proteome</keyword>
<sequence>MDLINWSLNEFDTLFLMRSLGLGEPDCPAEPLAAGYLMVVCVVCLATLSIEDIEQDLPIQNHDNRVLADRRTKKAVPQGWPT</sequence>
<dbReference type="EMBL" id="JBJKFK010007107">
    <property type="protein sequence ID" value="KAL3307538.1"/>
    <property type="molecule type" value="Genomic_DNA"/>
</dbReference>
<comment type="caution">
    <text evidence="1">The sequence shown here is derived from an EMBL/GenBank/DDBJ whole genome shotgun (WGS) entry which is preliminary data.</text>
</comment>
<evidence type="ECO:0000313" key="2">
    <source>
        <dbReference type="Proteomes" id="UP001626550"/>
    </source>
</evidence>
<gene>
    <name evidence="1" type="ORF">Ciccas_013945</name>
</gene>
<dbReference type="AlphaFoldDB" id="A0ABD2PJA2"/>